<gene>
    <name evidence="2" type="ORF">BKG82_27375</name>
</gene>
<proteinExistence type="predicted"/>
<dbReference type="InterPro" id="IPR045792">
    <property type="entry name" value="DUF6036"/>
</dbReference>
<protein>
    <recommendedName>
        <fullName evidence="1">DUF6036 domain-containing protein</fullName>
    </recommendedName>
</protein>
<comment type="caution">
    <text evidence="2">The sequence shown here is derived from an EMBL/GenBank/DDBJ whole genome shotgun (WGS) entry which is preliminary data.</text>
</comment>
<dbReference type="EMBL" id="MLIQ01000042">
    <property type="protein sequence ID" value="OHU47370.1"/>
    <property type="molecule type" value="Genomic_DNA"/>
</dbReference>
<dbReference type="Pfam" id="PF19502">
    <property type="entry name" value="DUF6036"/>
    <property type="match status" value="1"/>
</dbReference>
<evidence type="ECO:0000259" key="1">
    <source>
        <dbReference type="Pfam" id="PF19502"/>
    </source>
</evidence>
<organism evidence="2 3">
    <name type="scientific">Mycobacteroides chelonae</name>
    <name type="common">Mycobacterium chelonae</name>
    <dbReference type="NCBI Taxonomy" id="1774"/>
    <lineage>
        <taxon>Bacteria</taxon>
        <taxon>Bacillati</taxon>
        <taxon>Actinomycetota</taxon>
        <taxon>Actinomycetes</taxon>
        <taxon>Mycobacteriales</taxon>
        <taxon>Mycobacteriaceae</taxon>
        <taxon>Mycobacteroides</taxon>
    </lineage>
</organism>
<dbReference type="RefSeq" id="WP_070947989.1">
    <property type="nucleotide sequence ID" value="NZ_MLIQ01000042.1"/>
</dbReference>
<reference evidence="2 3" key="1">
    <citation type="submission" date="2016-10" db="EMBL/GenBank/DDBJ databases">
        <title>Evaluation of Human, Veterinary and Environmental Mycobacterium chelonae Isolates by Core Genome Phylogenomic Analysis, Targeted Gene Comparison, and Anti-microbial Susceptibility Patterns: A Tale of Mistaken Identities.</title>
        <authorList>
            <person name="Fogelson S.B."/>
            <person name="Camus A.C."/>
            <person name="Lorenz W."/>
            <person name="Vasireddy R."/>
            <person name="Vasireddy S."/>
            <person name="Smith T."/>
            <person name="Brown-Elliott B.A."/>
            <person name="Wallace R.J.Jr."/>
            <person name="Hasan N.A."/>
            <person name="Reischl U."/>
            <person name="Sanchez S."/>
        </authorList>
    </citation>
    <scope>NUCLEOTIDE SEQUENCE [LARGE SCALE GENOMIC DNA]</scope>
    <source>
        <strain evidence="2 3">15515</strain>
    </source>
</reference>
<evidence type="ECO:0000313" key="2">
    <source>
        <dbReference type="EMBL" id="OHU47370.1"/>
    </source>
</evidence>
<name>A0A1S1LGE0_MYCCH</name>
<evidence type="ECO:0000313" key="3">
    <source>
        <dbReference type="Proteomes" id="UP000180043"/>
    </source>
</evidence>
<dbReference type="Proteomes" id="UP000180043">
    <property type="component" value="Unassembled WGS sequence"/>
</dbReference>
<feature type="domain" description="DUF6036" evidence="1">
    <location>
        <begin position="15"/>
        <end position="165"/>
    </location>
</feature>
<dbReference type="AlphaFoldDB" id="A0A1S1LGE0"/>
<accession>A0A1S1LGE0</accession>
<sequence>MRRDQLEHAIRTACQIIGATEVIIIGSQAILGTYKETEIPNQATVSAEVDILPIAATNAETAHLSDLIEGAAGELSPFEQLHGFSLDGVDLETAALPHGWRDRLIKVQNANTAPPSGHPQYIGWCLDKEDLCAAKLCALREKDREFVKSLLRARLVDADIIATRLAAIPARHHHTQIERALQWLESTTAALRRAQGFR</sequence>